<dbReference type="EMBL" id="JAKGSG010000053">
    <property type="protein sequence ID" value="MCF4123053.1"/>
    <property type="molecule type" value="Genomic_DNA"/>
</dbReference>
<comment type="caution">
    <text evidence="1">The sequence shown here is derived from an EMBL/GenBank/DDBJ whole genome shotgun (WGS) entry which is preliminary data.</text>
</comment>
<organism evidence="1 2">
    <name type="scientific">Antribacter soli</name>
    <dbReference type="NCBI Taxonomy" id="2910976"/>
    <lineage>
        <taxon>Bacteria</taxon>
        <taxon>Bacillati</taxon>
        <taxon>Actinomycetota</taxon>
        <taxon>Actinomycetes</taxon>
        <taxon>Micrococcales</taxon>
        <taxon>Promicromonosporaceae</taxon>
        <taxon>Antribacter</taxon>
    </lineage>
</organism>
<name>A0AA41QH74_9MICO</name>
<keyword evidence="2" id="KW-1185">Reference proteome</keyword>
<dbReference type="Gene3D" id="2.40.360.20">
    <property type="match status" value="1"/>
</dbReference>
<sequence length="273" mass="28918">MKPVERPLRWGLAAVCVLVLAAGCGEGGGQTGEPAGADADLPRSDEPVDLDPADFTTEIDNEYWPMEPGTRWVYGETDENGRELRVVVTVTSVTKEVANGVTARVVRDTVTRGGEVVEDTFDWYAQDADGTIWYLGEDTAELDGGQITSTEGSFEAGADGALAGVIMPADPAVGMAYRQEYLEGEAEDNGEVLSLDEQVEVPAGHFDRALLTKDTITIEPDVLEYKLYAPGVGPVLTLGISGGGGREELLEVATVSEETARSAGTTPLGEEYG</sequence>
<dbReference type="PROSITE" id="PS51257">
    <property type="entry name" value="PROKAR_LIPOPROTEIN"/>
    <property type="match status" value="1"/>
</dbReference>
<reference evidence="1" key="1">
    <citation type="submission" date="2022-01" db="EMBL/GenBank/DDBJ databases">
        <title>Antribacter sp. nov., isolated from Guizhou of China.</title>
        <authorList>
            <person name="Chengliang C."/>
            <person name="Ya Z."/>
        </authorList>
    </citation>
    <scope>NUCLEOTIDE SEQUENCE</scope>
    <source>
        <strain evidence="1">KLBMP 9083</strain>
    </source>
</reference>
<dbReference type="AlphaFoldDB" id="A0AA41QH74"/>
<dbReference type="RefSeq" id="WP_236090858.1">
    <property type="nucleotide sequence ID" value="NZ_JAKGSG010000053.1"/>
</dbReference>
<proteinExistence type="predicted"/>
<protein>
    <submittedName>
        <fullName evidence="1">Uncharacterized protein</fullName>
    </submittedName>
</protein>
<accession>A0AA41QH74</accession>
<gene>
    <name evidence="1" type="ORF">L1785_18925</name>
</gene>
<dbReference type="Proteomes" id="UP001165405">
    <property type="component" value="Unassembled WGS sequence"/>
</dbReference>
<evidence type="ECO:0000313" key="2">
    <source>
        <dbReference type="Proteomes" id="UP001165405"/>
    </source>
</evidence>
<evidence type="ECO:0000313" key="1">
    <source>
        <dbReference type="EMBL" id="MCF4123053.1"/>
    </source>
</evidence>